<feature type="region of interest" description="Disordered" evidence="6">
    <location>
        <begin position="218"/>
        <end position="243"/>
    </location>
</feature>
<evidence type="ECO:0000313" key="10">
    <source>
        <dbReference type="Proteomes" id="UP000179467"/>
    </source>
</evidence>
<keyword evidence="10" id="KW-1185">Reference proteome</keyword>
<gene>
    <name evidence="9" type="ORF">BHE75_03782</name>
</gene>
<dbReference type="OrthoDB" id="196472at2"/>
<dbReference type="InterPro" id="IPR011577">
    <property type="entry name" value="Cyt_b561_bac/Ni-Hgenase"/>
</dbReference>
<comment type="caution">
    <text evidence="9">The sequence shown here is derived from an EMBL/GenBank/DDBJ whole genome shotgun (WGS) entry which is preliminary data.</text>
</comment>
<feature type="domain" description="Cytochrome b561 bacterial/Ni-hydrogenase" evidence="8">
    <location>
        <begin position="14"/>
        <end position="172"/>
    </location>
</feature>
<feature type="transmembrane region" description="Helical" evidence="7">
    <location>
        <begin position="43"/>
        <end position="64"/>
    </location>
</feature>
<comment type="subcellular location">
    <subcellularLocation>
        <location evidence="1">Cell membrane</location>
        <topology evidence="1">Multi-pass membrane protein</topology>
    </subcellularLocation>
</comment>
<name>A0A1S1HK02_9SPHN</name>
<dbReference type="GO" id="GO:0005886">
    <property type="term" value="C:plasma membrane"/>
    <property type="evidence" value="ECO:0007669"/>
    <property type="project" value="UniProtKB-SubCell"/>
</dbReference>
<dbReference type="AlphaFoldDB" id="A0A1S1HK02"/>
<dbReference type="GO" id="GO:0022904">
    <property type="term" value="P:respiratory electron transport chain"/>
    <property type="evidence" value="ECO:0007669"/>
    <property type="project" value="InterPro"/>
</dbReference>
<evidence type="ECO:0000256" key="7">
    <source>
        <dbReference type="SAM" id="Phobius"/>
    </source>
</evidence>
<dbReference type="GO" id="GO:0020037">
    <property type="term" value="F:heme binding"/>
    <property type="evidence" value="ECO:0007669"/>
    <property type="project" value="TreeGrafter"/>
</dbReference>
<keyword evidence="3 7" id="KW-0812">Transmembrane</keyword>
<evidence type="ECO:0000256" key="4">
    <source>
        <dbReference type="ARBA" id="ARBA00022989"/>
    </source>
</evidence>
<feature type="transmembrane region" description="Helical" evidence="7">
    <location>
        <begin position="21"/>
        <end position="37"/>
    </location>
</feature>
<evidence type="ECO:0000256" key="2">
    <source>
        <dbReference type="ARBA" id="ARBA00022475"/>
    </source>
</evidence>
<evidence type="ECO:0000256" key="1">
    <source>
        <dbReference type="ARBA" id="ARBA00004651"/>
    </source>
</evidence>
<dbReference type="InterPro" id="IPR051542">
    <property type="entry name" value="Hydrogenase_cytochrome"/>
</dbReference>
<evidence type="ECO:0000256" key="3">
    <source>
        <dbReference type="ARBA" id="ARBA00022692"/>
    </source>
</evidence>
<protein>
    <submittedName>
        <fullName evidence="9">Prokaryotic cytochrome b561</fullName>
    </submittedName>
</protein>
<accession>A0A1S1HK02</accession>
<evidence type="ECO:0000259" key="8">
    <source>
        <dbReference type="Pfam" id="PF01292"/>
    </source>
</evidence>
<keyword evidence="5 7" id="KW-0472">Membrane</keyword>
<dbReference type="InterPro" id="IPR016174">
    <property type="entry name" value="Di-haem_cyt_TM"/>
</dbReference>
<dbReference type="Gene3D" id="1.20.950.20">
    <property type="entry name" value="Transmembrane di-heme cytochromes, Chain C"/>
    <property type="match status" value="1"/>
</dbReference>
<dbReference type="PANTHER" id="PTHR30485">
    <property type="entry name" value="NI/FE-HYDROGENASE 1 B-TYPE CYTOCHROME SUBUNIT"/>
    <property type="match status" value="1"/>
</dbReference>
<feature type="transmembrane region" description="Helical" evidence="7">
    <location>
        <begin position="138"/>
        <end position="160"/>
    </location>
</feature>
<sequence length="243" mass="25359">MLVANPAGGNTFKVWDAPLRLFHWLLVAAITAAFLSSEGDSPIAAWHMAAGWVAAVLLAFRLIWGFVGGEHARFVNFIRPSGIVAHIRGLVTGHPERTVGHNPLGALAVLALFAAVGAVLWTGIQVDTGKADEDIHEALAYGMLALVGIHVAAVLMMSLVTRDNLARAMVTGRKRTALYPGARDARVPGFMAVVLGGVVVIAAVFGITRFDPAAFSPQAHGEAGEGQGGEYTAAGHGENPDGD</sequence>
<dbReference type="GO" id="GO:0009055">
    <property type="term" value="F:electron transfer activity"/>
    <property type="evidence" value="ECO:0007669"/>
    <property type="project" value="InterPro"/>
</dbReference>
<proteinExistence type="predicted"/>
<keyword evidence="2" id="KW-1003">Cell membrane</keyword>
<feature type="transmembrane region" description="Helical" evidence="7">
    <location>
        <begin position="187"/>
        <end position="207"/>
    </location>
</feature>
<evidence type="ECO:0000256" key="5">
    <source>
        <dbReference type="ARBA" id="ARBA00023136"/>
    </source>
</evidence>
<evidence type="ECO:0000256" key="6">
    <source>
        <dbReference type="SAM" id="MobiDB-lite"/>
    </source>
</evidence>
<dbReference type="PANTHER" id="PTHR30485:SF2">
    <property type="entry name" value="BLL0597 PROTEIN"/>
    <property type="match status" value="1"/>
</dbReference>
<reference evidence="9 10" key="1">
    <citation type="submission" date="2016-09" db="EMBL/GenBank/DDBJ databases">
        <title>Metabolic pathway, cell adaptation mechanisms and a novel monoxygenase revealed through proteogenomic-transcription analysis of a Sphingomonas haloaromaticamans strain degrading the fungicide ortho-phenylphenol.</title>
        <authorList>
            <person name="Perruchon C."/>
            <person name="Papadopoulou E.S."/>
            <person name="Rousidou C."/>
            <person name="Vasileiadis S."/>
            <person name="Tanou G."/>
            <person name="Amoutzias G."/>
            <person name="Molassiotis A."/>
            <person name="Karpouzas D.G."/>
        </authorList>
    </citation>
    <scope>NUCLEOTIDE SEQUENCE [LARGE SCALE GENOMIC DNA]</scope>
    <source>
        <strain evidence="9 10">P3</strain>
    </source>
</reference>
<dbReference type="Pfam" id="PF01292">
    <property type="entry name" value="Ni_hydr_CYTB"/>
    <property type="match status" value="1"/>
</dbReference>
<evidence type="ECO:0000313" key="9">
    <source>
        <dbReference type="EMBL" id="OHT21771.1"/>
    </source>
</evidence>
<dbReference type="RefSeq" id="WP_070936110.1">
    <property type="nucleotide sequence ID" value="NZ_MIPT01000001.1"/>
</dbReference>
<organism evidence="9 10">
    <name type="scientific">Edaphosphingomonas haloaromaticamans</name>
    <dbReference type="NCBI Taxonomy" id="653954"/>
    <lineage>
        <taxon>Bacteria</taxon>
        <taxon>Pseudomonadati</taxon>
        <taxon>Pseudomonadota</taxon>
        <taxon>Alphaproteobacteria</taxon>
        <taxon>Sphingomonadales</taxon>
        <taxon>Rhizorhabdaceae</taxon>
        <taxon>Edaphosphingomonas</taxon>
    </lineage>
</organism>
<dbReference type="EMBL" id="MIPT01000001">
    <property type="protein sequence ID" value="OHT21771.1"/>
    <property type="molecule type" value="Genomic_DNA"/>
</dbReference>
<dbReference type="SUPFAM" id="SSF81342">
    <property type="entry name" value="Transmembrane di-heme cytochromes"/>
    <property type="match status" value="1"/>
</dbReference>
<feature type="transmembrane region" description="Helical" evidence="7">
    <location>
        <begin position="104"/>
        <end position="126"/>
    </location>
</feature>
<dbReference type="Proteomes" id="UP000179467">
    <property type="component" value="Unassembled WGS sequence"/>
</dbReference>
<keyword evidence="4 7" id="KW-1133">Transmembrane helix</keyword>